<accession>A0A4R3P024</accession>
<reference evidence="1 2" key="1">
    <citation type="submission" date="2019-03" db="EMBL/GenBank/DDBJ databases">
        <title>Freshwater and sediment microbial communities from various areas in North America, analyzing microbe dynamics in response to fracking.</title>
        <authorList>
            <person name="Lamendella R."/>
        </authorList>
    </citation>
    <scope>NUCLEOTIDE SEQUENCE [LARGE SCALE GENOMIC DNA]</scope>
    <source>
        <strain evidence="1 2">175.2</strain>
    </source>
</reference>
<evidence type="ECO:0000313" key="2">
    <source>
        <dbReference type="Proteomes" id="UP000295097"/>
    </source>
</evidence>
<dbReference type="EMBL" id="SMAR01000015">
    <property type="protein sequence ID" value="TCT38810.1"/>
    <property type="molecule type" value="Genomic_DNA"/>
</dbReference>
<name>A0A4R3P024_9HYPH</name>
<dbReference type="AlphaFoldDB" id="A0A4R3P024"/>
<sequence>MTEFSESVCHPDEVLSFWFEELTPKDWFRPDDVAALDRQILHRFFVTHRELARDVGGLWRSKADYQLAAIIVLDQFPRNIYRATPLAFATDMLALREAKLAVASGAHEKVDEARRAFFFMPFEHSELLADQDRSVSLFEALGNEEYVDYAQQHRDVISRFGRFPHRNAILKRRSTRAELAYLADGENTGWGQK</sequence>
<comment type="caution">
    <text evidence="1">The sequence shown here is derived from an EMBL/GenBank/DDBJ whole genome shotgun (WGS) entry which is preliminary data.</text>
</comment>
<dbReference type="RefSeq" id="WP_132311477.1">
    <property type="nucleotide sequence ID" value="NZ_SMAR01000015.1"/>
</dbReference>
<dbReference type="Gene3D" id="1.25.40.10">
    <property type="entry name" value="Tetratricopeptide repeat domain"/>
    <property type="match status" value="1"/>
</dbReference>
<gene>
    <name evidence="1" type="ORF">EDC90_101521</name>
</gene>
<dbReference type="InterPro" id="IPR010323">
    <property type="entry name" value="DUF924"/>
</dbReference>
<dbReference type="SUPFAM" id="SSF48452">
    <property type="entry name" value="TPR-like"/>
    <property type="match status" value="1"/>
</dbReference>
<dbReference type="InterPro" id="IPR011990">
    <property type="entry name" value="TPR-like_helical_dom_sf"/>
</dbReference>
<protein>
    <submittedName>
        <fullName evidence="1">Uncharacterized protein (DUF924 family)</fullName>
    </submittedName>
</protein>
<evidence type="ECO:0000313" key="1">
    <source>
        <dbReference type="EMBL" id="TCT38810.1"/>
    </source>
</evidence>
<proteinExistence type="predicted"/>
<dbReference type="OrthoDB" id="7593450at2"/>
<dbReference type="Proteomes" id="UP000295097">
    <property type="component" value="Unassembled WGS sequence"/>
</dbReference>
<dbReference type="Gene3D" id="1.20.58.320">
    <property type="entry name" value="TPR-like"/>
    <property type="match status" value="1"/>
</dbReference>
<organism evidence="1 2">
    <name type="scientific">Martelella mediterranea</name>
    <dbReference type="NCBI Taxonomy" id="293089"/>
    <lineage>
        <taxon>Bacteria</taxon>
        <taxon>Pseudomonadati</taxon>
        <taxon>Pseudomonadota</taxon>
        <taxon>Alphaproteobacteria</taxon>
        <taxon>Hyphomicrobiales</taxon>
        <taxon>Aurantimonadaceae</taxon>
        <taxon>Martelella</taxon>
    </lineage>
</organism>
<dbReference type="Pfam" id="PF06041">
    <property type="entry name" value="DUF924"/>
    <property type="match status" value="1"/>
</dbReference>
<keyword evidence="2" id="KW-1185">Reference proteome</keyword>